<dbReference type="PROSITE" id="PS51257">
    <property type="entry name" value="PROKAR_LIPOPROTEIN"/>
    <property type="match status" value="1"/>
</dbReference>
<proteinExistence type="predicted"/>
<keyword evidence="1" id="KW-0732">Signal</keyword>
<feature type="chain" id="PRO_5045720494" description="Lipoprotein" evidence="1">
    <location>
        <begin position="26"/>
        <end position="208"/>
    </location>
</feature>
<dbReference type="EMBL" id="JANCLU010000010">
    <property type="protein sequence ID" value="MCP8939246.1"/>
    <property type="molecule type" value="Genomic_DNA"/>
</dbReference>
<protein>
    <recommendedName>
        <fullName evidence="4">Lipoprotein</fullName>
    </recommendedName>
</protein>
<accession>A0ABT1LE95</accession>
<name>A0ABT1LE95_9HYPH</name>
<keyword evidence="3" id="KW-1185">Reference proteome</keyword>
<reference evidence="2 3" key="1">
    <citation type="submission" date="2022-07" db="EMBL/GenBank/DDBJ databases">
        <authorList>
            <person name="Li W.-J."/>
            <person name="Deng Q.-Q."/>
        </authorList>
    </citation>
    <scope>NUCLEOTIDE SEQUENCE [LARGE SCALE GENOMIC DNA]</scope>
    <source>
        <strain evidence="2 3">SYSU M60028</strain>
    </source>
</reference>
<feature type="signal peptide" evidence="1">
    <location>
        <begin position="1"/>
        <end position="25"/>
    </location>
</feature>
<evidence type="ECO:0000313" key="3">
    <source>
        <dbReference type="Proteomes" id="UP001205890"/>
    </source>
</evidence>
<organism evidence="2 3">
    <name type="scientific">Alsobacter ponti</name>
    <dbReference type="NCBI Taxonomy" id="2962936"/>
    <lineage>
        <taxon>Bacteria</taxon>
        <taxon>Pseudomonadati</taxon>
        <taxon>Pseudomonadota</taxon>
        <taxon>Alphaproteobacteria</taxon>
        <taxon>Hyphomicrobiales</taxon>
        <taxon>Alsobacteraceae</taxon>
        <taxon>Alsobacter</taxon>
    </lineage>
</organism>
<evidence type="ECO:0008006" key="4">
    <source>
        <dbReference type="Google" id="ProtNLM"/>
    </source>
</evidence>
<gene>
    <name evidence="2" type="ORF">NK718_12020</name>
</gene>
<comment type="caution">
    <text evidence="2">The sequence shown here is derived from an EMBL/GenBank/DDBJ whole genome shotgun (WGS) entry which is preliminary data.</text>
</comment>
<dbReference type="RefSeq" id="WP_254742353.1">
    <property type="nucleotide sequence ID" value="NZ_JANCLU010000010.1"/>
</dbReference>
<sequence>MSRTDRRLPLARRLALTALAAVALAGCTSAGESSSASSSGGFFSMFRGSSTPPVGPAVAGVSTKLDIDDIECPTVEVLDGGAAMRNQSAGGDVRSQLSLGETARECHLVGENIVIKIGVQGLALLGPAGSPGTFVAPVRFVAKRGEKVLVSRLQRTSVTIPAGQAQAQFVMVEDNIVVPAVGDDLTLIVGFDPHGSAAEPARKAKKRS</sequence>
<dbReference type="Proteomes" id="UP001205890">
    <property type="component" value="Unassembled WGS sequence"/>
</dbReference>
<evidence type="ECO:0000313" key="2">
    <source>
        <dbReference type="EMBL" id="MCP8939246.1"/>
    </source>
</evidence>
<evidence type="ECO:0000256" key="1">
    <source>
        <dbReference type="SAM" id="SignalP"/>
    </source>
</evidence>